<comment type="similarity">
    <text evidence="11">Belongs to the helicase family. DinG subfamily.</text>
</comment>
<evidence type="ECO:0000313" key="16">
    <source>
        <dbReference type="EMBL" id="TYB32567.1"/>
    </source>
</evidence>
<keyword evidence="10" id="KW-0413">Isomerase</keyword>
<dbReference type="Proteomes" id="UP000323337">
    <property type="component" value="Unassembled WGS sequence"/>
</dbReference>
<evidence type="ECO:0000256" key="10">
    <source>
        <dbReference type="ARBA" id="ARBA00023235"/>
    </source>
</evidence>
<dbReference type="SMART" id="SM00491">
    <property type="entry name" value="HELICc2"/>
    <property type="match status" value="1"/>
</dbReference>
<keyword evidence="7" id="KW-0408">Iron</keyword>
<dbReference type="PROSITE" id="PS51192">
    <property type="entry name" value="HELICASE_ATP_BIND_1"/>
    <property type="match status" value="1"/>
</dbReference>
<accession>A0A5D0MFW1</accession>
<feature type="domain" description="Helicase ATP-binding" evidence="14">
    <location>
        <begin position="34"/>
        <end position="258"/>
    </location>
</feature>
<dbReference type="InterPro" id="IPR014001">
    <property type="entry name" value="Helicase_ATP-bd"/>
</dbReference>
<evidence type="ECO:0000256" key="4">
    <source>
        <dbReference type="ARBA" id="ARBA00022801"/>
    </source>
</evidence>
<evidence type="ECO:0000256" key="3">
    <source>
        <dbReference type="ARBA" id="ARBA00022741"/>
    </source>
</evidence>
<dbReference type="RefSeq" id="WP_303701914.1">
    <property type="nucleotide sequence ID" value="NZ_VSIV01000317.1"/>
</dbReference>
<evidence type="ECO:0000256" key="2">
    <source>
        <dbReference type="ARBA" id="ARBA00022723"/>
    </source>
</evidence>
<dbReference type="Pfam" id="PF00270">
    <property type="entry name" value="DEAD"/>
    <property type="match status" value="1"/>
</dbReference>
<keyword evidence="4" id="KW-0378">Hydrolase</keyword>
<dbReference type="GO" id="GO:0005524">
    <property type="term" value="F:ATP binding"/>
    <property type="evidence" value="ECO:0007669"/>
    <property type="project" value="UniProtKB-KW"/>
</dbReference>
<dbReference type="GO" id="GO:0006139">
    <property type="term" value="P:nucleobase-containing compound metabolic process"/>
    <property type="evidence" value="ECO:0007669"/>
    <property type="project" value="InterPro"/>
</dbReference>
<dbReference type="InterPro" id="IPR045028">
    <property type="entry name" value="DinG/Rad3-like"/>
</dbReference>
<evidence type="ECO:0000256" key="5">
    <source>
        <dbReference type="ARBA" id="ARBA00022806"/>
    </source>
</evidence>
<dbReference type="GO" id="GO:0043139">
    <property type="term" value="F:5'-3' DNA helicase activity"/>
    <property type="evidence" value="ECO:0007669"/>
    <property type="project" value="UniProtKB-EC"/>
</dbReference>
<keyword evidence="8" id="KW-0411">Iron-sulfur</keyword>
<comment type="caution">
    <text evidence="16">The sequence shown here is derived from an EMBL/GenBank/DDBJ whole genome shotgun (WGS) entry which is preliminary data.</text>
</comment>
<keyword evidence="2" id="KW-0479">Metal-binding</keyword>
<dbReference type="SMART" id="SM00487">
    <property type="entry name" value="DEXDc"/>
    <property type="match status" value="1"/>
</dbReference>
<comment type="catalytic activity">
    <reaction evidence="13">
        <text>ATP + H2O = ADP + phosphate + H(+)</text>
        <dbReference type="Rhea" id="RHEA:13065"/>
        <dbReference type="ChEBI" id="CHEBI:15377"/>
        <dbReference type="ChEBI" id="CHEBI:15378"/>
        <dbReference type="ChEBI" id="CHEBI:30616"/>
        <dbReference type="ChEBI" id="CHEBI:43474"/>
        <dbReference type="ChEBI" id="CHEBI:456216"/>
        <dbReference type="EC" id="5.6.2.3"/>
    </reaction>
</comment>
<reference evidence="16 17" key="1">
    <citation type="submission" date="2019-08" db="EMBL/GenBank/DDBJ databases">
        <title>Genomic characterization of a novel candidate phylum (ARYD3) from a high temperature, high salinity tertiary oil reservoir in north central Oklahoma, USA.</title>
        <authorList>
            <person name="Youssef N.H."/>
            <person name="Yadav A."/>
            <person name="Elshahed M.S."/>
        </authorList>
    </citation>
    <scope>NUCLEOTIDE SEQUENCE [LARGE SCALE GENOMIC DNA]</scope>
    <source>
        <strain evidence="16">ARYD1</strain>
    </source>
</reference>
<proteinExistence type="inferred from homology"/>
<evidence type="ECO:0000256" key="7">
    <source>
        <dbReference type="ARBA" id="ARBA00023004"/>
    </source>
</evidence>
<evidence type="ECO:0000256" key="8">
    <source>
        <dbReference type="ARBA" id="ARBA00023014"/>
    </source>
</evidence>
<evidence type="ECO:0000259" key="15">
    <source>
        <dbReference type="PROSITE" id="PS51193"/>
    </source>
</evidence>
<dbReference type="InterPro" id="IPR014013">
    <property type="entry name" value="Helic_SF1/SF2_ATP-bd_DinG/Rad3"/>
</dbReference>
<keyword evidence="3" id="KW-0547">Nucleotide-binding</keyword>
<dbReference type="PROSITE" id="PS51193">
    <property type="entry name" value="HELICASE_ATP_BIND_2"/>
    <property type="match status" value="1"/>
</dbReference>
<evidence type="ECO:0000256" key="12">
    <source>
        <dbReference type="ARBA" id="ARBA00044969"/>
    </source>
</evidence>
<comment type="cofactor">
    <cofactor evidence="1">
        <name>[4Fe-4S] cluster</name>
        <dbReference type="ChEBI" id="CHEBI:49883"/>
    </cofactor>
</comment>
<dbReference type="EC" id="5.6.2.3" evidence="12"/>
<evidence type="ECO:0000256" key="11">
    <source>
        <dbReference type="ARBA" id="ARBA00038058"/>
    </source>
</evidence>
<protein>
    <recommendedName>
        <fullName evidence="12">DNA 5'-3' helicase</fullName>
        <ecNumber evidence="12">5.6.2.3</ecNumber>
    </recommendedName>
</protein>
<keyword evidence="5 16" id="KW-0347">Helicase</keyword>
<dbReference type="EMBL" id="VSIV01000317">
    <property type="protein sequence ID" value="TYB32567.1"/>
    <property type="molecule type" value="Genomic_DNA"/>
</dbReference>
<dbReference type="Pfam" id="PF13307">
    <property type="entry name" value="Helicase_C_2"/>
    <property type="match status" value="1"/>
</dbReference>
<dbReference type="GO" id="GO:0046872">
    <property type="term" value="F:metal ion binding"/>
    <property type="evidence" value="ECO:0007669"/>
    <property type="project" value="UniProtKB-KW"/>
</dbReference>
<dbReference type="PANTHER" id="PTHR11472:SF34">
    <property type="entry name" value="REGULATOR OF TELOMERE ELONGATION HELICASE 1"/>
    <property type="match status" value="1"/>
</dbReference>
<keyword evidence="6" id="KW-0067">ATP-binding</keyword>
<dbReference type="InterPro" id="IPR027417">
    <property type="entry name" value="P-loop_NTPase"/>
</dbReference>
<dbReference type="InterPro" id="IPR006555">
    <property type="entry name" value="ATP-dep_Helicase_C"/>
</dbReference>
<gene>
    <name evidence="16" type="ORF">FXF49_10825</name>
</gene>
<organism evidence="16 17">
    <name type="scientific">Flexistipes sinusarabici</name>
    <dbReference type="NCBI Taxonomy" id="2352"/>
    <lineage>
        <taxon>Bacteria</taxon>
        <taxon>Pseudomonadati</taxon>
        <taxon>Deferribacterota</taxon>
        <taxon>Deferribacteres</taxon>
        <taxon>Deferribacterales</taxon>
        <taxon>Flexistipitaceae</taxon>
        <taxon>Flexistipes</taxon>
    </lineage>
</organism>
<dbReference type="SUPFAM" id="SSF52540">
    <property type="entry name" value="P-loop containing nucleoside triphosphate hydrolases"/>
    <property type="match status" value="1"/>
</dbReference>
<evidence type="ECO:0000256" key="13">
    <source>
        <dbReference type="ARBA" id="ARBA00048954"/>
    </source>
</evidence>
<evidence type="ECO:0000256" key="1">
    <source>
        <dbReference type="ARBA" id="ARBA00001966"/>
    </source>
</evidence>
<dbReference type="GO" id="GO:0016818">
    <property type="term" value="F:hydrolase activity, acting on acid anhydrides, in phosphorus-containing anhydrides"/>
    <property type="evidence" value="ECO:0007669"/>
    <property type="project" value="InterPro"/>
</dbReference>
<dbReference type="PANTHER" id="PTHR11472">
    <property type="entry name" value="DNA REPAIR DEAD HELICASE RAD3/XP-D SUBFAMILY MEMBER"/>
    <property type="match status" value="1"/>
</dbReference>
<dbReference type="GO" id="GO:0051536">
    <property type="term" value="F:iron-sulfur cluster binding"/>
    <property type="evidence" value="ECO:0007669"/>
    <property type="project" value="UniProtKB-KW"/>
</dbReference>
<name>A0A5D0MFW1_FLESI</name>
<keyword evidence="9" id="KW-0238">DNA-binding</keyword>
<feature type="domain" description="Helicase ATP-binding" evidence="15">
    <location>
        <begin position="12"/>
        <end position="273"/>
    </location>
</feature>
<evidence type="ECO:0000313" key="17">
    <source>
        <dbReference type="Proteomes" id="UP000323337"/>
    </source>
</evidence>
<dbReference type="Pfam" id="PF06733">
    <property type="entry name" value="DEAD_2"/>
    <property type="match status" value="1"/>
</dbReference>
<evidence type="ECO:0000256" key="9">
    <source>
        <dbReference type="ARBA" id="ARBA00023125"/>
    </source>
</evidence>
<evidence type="ECO:0000256" key="6">
    <source>
        <dbReference type="ARBA" id="ARBA00022840"/>
    </source>
</evidence>
<dbReference type="GO" id="GO:0003677">
    <property type="term" value="F:DNA binding"/>
    <property type="evidence" value="ECO:0007669"/>
    <property type="project" value="UniProtKB-KW"/>
</dbReference>
<dbReference type="InterPro" id="IPR010614">
    <property type="entry name" value="RAD3-like_helicase_DEAD"/>
</dbReference>
<dbReference type="InterPro" id="IPR011545">
    <property type="entry name" value="DEAD/DEAH_box_helicase_dom"/>
</dbReference>
<sequence>MDIRKYFLENEYLQRFIPNFSFRDYQADLAEYIMNALADYNTTVIEAPTGSGKTLAYLLPVFELGRKTIISTKTKQLMSQILNKDIPTVSALFPDKDIKIVSLKGRKNYFCYYRYFKFISPDADMYPDVIHWYEGNAPEISEVPQHLFDFSTTEKMTADSMQCIGGKCPYFEVCPFYHKKAEAADADIVVTNHFMLLSDMGMRYKNDMMYNFEFADNIIFDEAHSLPDIFPQFIGDDVNFGSLMSFLKENRPVMSESAYSFFQNKFTELRGALESKKVIDNKIQGDVEIFFSELKSLAESDFDDENYELYKKYRDKFKNIFNTDGIRLIEPYKNSFSLKSLPLSVSDSFGESLGKICVSSMFISATLSVNGSFDYFCNELGLSDVATKKVEGGGDFLKNGVCCIPKREFYGEEKLEAYASIIKKIEGGCLIIFNSLEMMNKVYNYLRMKKTGRQLILQTEVDLSEIDITGKTVVLGCSIVREGIDFSGNNLKYVILDKLPFENISDVYLNARKEAFEKEYGNAFMNFYLPRAVIYFKQAVGRLIRHEDDNGAWIILDNRVLTKAYGKYFMNVLKDVQVCHRLSDLPSFAGGNNELH</sequence>
<dbReference type="Gene3D" id="3.40.50.300">
    <property type="entry name" value="P-loop containing nucleotide triphosphate hydrolases"/>
    <property type="match status" value="2"/>
</dbReference>
<evidence type="ECO:0000259" key="14">
    <source>
        <dbReference type="PROSITE" id="PS51192"/>
    </source>
</evidence>
<dbReference type="AlphaFoldDB" id="A0A5D0MFW1"/>